<accession>A0ABY7CW45</accession>
<organism evidence="1 3">
    <name type="scientific">Puccinia triticina</name>
    <dbReference type="NCBI Taxonomy" id="208348"/>
    <lineage>
        <taxon>Eukaryota</taxon>
        <taxon>Fungi</taxon>
        <taxon>Dikarya</taxon>
        <taxon>Basidiomycota</taxon>
        <taxon>Pucciniomycotina</taxon>
        <taxon>Pucciniomycetes</taxon>
        <taxon>Pucciniales</taxon>
        <taxon>Pucciniaceae</taxon>
        <taxon>Puccinia</taxon>
    </lineage>
</organism>
<proteinExistence type="predicted"/>
<protein>
    <submittedName>
        <fullName evidence="1">Uncharacterized protein</fullName>
    </submittedName>
</protein>
<dbReference type="GeneID" id="77801352"/>
<evidence type="ECO:0000313" key="3">
    <source>
        <dbReference type="Proteomes" id="UP001164743"/>
    </source>
</evidence>
<dbReference type="Proteomes" id="UP001164743">
    <property type="component" value="Chromosome 10A"/>
</dbReference>
<gene>
    <name evidence="1" type="ORF">PtA15_10A296</name>
    <name evidence="2" type="ORF">PtA15_10A691</name>
</gene>
<dbReference type="EMBL" id="CP110430">
    <property type="protein sequence ID" value="WAQ89267.1"/>
    <property type="molecule type" value="Genomic_DNA"/>
</dbReference>
<reference evidence="1" key="1">
    <citation type="submission" date="2022-10" db="EMBL/GenBank/DDBJ databases">
        <title>Puccinia triticina Genome sequencing and assembly.</title>
        <authorList>
            <person name="Li C."/>
        </authorList>
    </citation>
    <scope>NUCLEOTIDE SEQUENCE</scope>
    <source>
        <strain evidence="1">Pt15</strain>
    </source>
</reference>
<sequence>MAVRPPAIPHYNLHASGLFPAAILARSNSRNSTNGGVAPLAAAEASSAFGLSVRMGIHWGNPHFEADPQ</sequence>
<dbReference type="EMBL" id="CP110430">
    <property type="protein sequence ID" value="WAQ88875.1"/>
    <property type="molecule type" value="Genomic_DNA"/>
</dbReference>
<evidence type="ECO:0000313" key="1">
    <source>
        <dbReference type="EMBL" id="WAQ88875.1"/>
    </source>
</evidence>
<keyword evidence="3" id="KW-1185">Reference proteome</keyword>
<evidence type="ECO:0000313" key="2">
    <source>
        <dbReference type="EMBL" id="WAQ89267.1"/>
    </source>
</evidence>
<name>A0ABY7CW45_9BASI</name>
<dbReference type="RefSeq" id="XP_053024430.1">
    <property type="nucleotide sequence ID" value="XM_053160457.1"/>
</dbReference>